<organism evidence="3 4">
    <name type="scientific">Lupinus luteus</name>
    <name type="common">European yellow lupine</name>
    <dbReference type="NCBI Taxonomy" id="3873"/>
    <lineage>
        <taxon>Eukaryota</taxon>
        <taxon>Viridiplantae</taxon>
        <taxon>Streptophyta</taxon>
        <taxon>Embryophyta</taxon>
        <taxon>Tracheophyta</taxon>
        <taxon>Spermatophyta</taxon>
        <taxon>Magnoliopsida</taxon>
        <taxon>eudicotyledons</taxon>
        <taxon>Gunneridae</taxon>
        <taxon>Pentapetalae</taxon>
        <taxon>rosids</taxon>
        <taxon>fabids</taxon>
        <taxon>Fabales</taxon>
        <taxon>Fabaceae</taxon>
        <taxon>Papilionoideae</taxon>
        <taxon>50 kb inversion clade</taxon>
        <taxon>genistoids sensu lato</taxon>
        <taxon>core genistoids</taxon>
        <taxon>Genisteae</taxon>
        <taxon>Lupinus</taxon>
    </lineage>
</organism>
<accession>A0AAV1VWN2</accession>
<evidence type="ECO:0000313" key="3">
    <source>
        <dbReference type="EMBL" id="CAL0301286.1"/>
    </source>
</evidence>
<name>A0AAV1VWN2_LUPLU</name>
<feature type="compositionally biased region" description="Polar residues" evidence="1">
    <location>
        <begin position="68"/>
        <end position="77"/>
    </location>
</feature>
<proteinExistence type="predicted"/>
<feature type="compositionally biased region" description="Polar residues" evidence="1">
    <location>
        <begin position="93"/>
        <end position="105"/>
    </location>
</feature>
<evidence type="ECO:0000256" key="1">
    <source>
        <dbReference type="SAM" id="MobiDB-lite"/>
    </source>
</evidence>
<protein>
    <submittedName>
        <fullName evidence="3">Uncharacterized protein</fullName>
    </submittedName>
</protein>
<sequence length="105" mass="11579">MEKNLKIAFLVVLLTCIVCHGEVEITQISTNAGCSTDADCKSMLCPHLVCIRTSSVCRDGNQRRDRNSIPSYGTQNPLFEPYRAKVGPDSGPEPTNTRFSFSNLI</sequence>
<keyword evidence="2" id="KW-0732">Signal</keyword>
<dbReference type="Proteomes" id="UP001497480">
    <property type="component" value="Unassembled WGS sequence"/>
</dbReference>
<comment type="caution">
    <text evidence="3">The sequence shown here is derived from an EMBL/GenBank/DDBJ whole genome shotgun (WGS) entry which is preliminary data.</text>
</comment>
<reference evidence="3 4" key="1">
    <citation type="submission" date="2024-03" db="EMBL/GenBank/DDBJ databases">
        <authorList>
            <person name="Martinez-Hernandez J."/>
        </authorList>
    </citation>
    <scope>NUCLEOTIDE SEQUENCE [LARGE SCALE GENOMIC DNA]</scope>
</reference>
<feature type="region of interest" description="Disordered" evidence="1">
    <location>
        <begin position="59"/>
        <end position="105"/>
    </location>
</feature>
<feature type="chain" id="PRO_5043595256" evidence="2">
    <location>
        <begin position="22"/>
        <end position="105"/>
    </location>
</feature>
<keyword evidence="4" id="KW-1185">Reference proteome</keyword>
<evidence type="ECO:0000256" key="2">
    <source>
        <dbReference type="SAM" id="SignalP"/>
    </source>
</evidence>
<evidence type="ECO:0000313" key="4">
    <source>
        <dbReference type="Proteomes" id="UP001497480"/>
    </source>
</evidence>
<gene>
    <name evidence="3" type="ORF">LLUT_LOCUS2346</name>
</gene>
<feature type="signal peptide" evidence="2">
    <location>
        <begin position="1"/>
        <end position="21"/>
    </location>
</feature>
<dbReference type="AlphaFoldDB" id="A0AAV1VWN2"/>
<dbReference type="EMBL" id="CAXHTB010000002">
    <property type="protein sequence ID" value="CAL0301286.1"/>
    <property type="molecule type" value="Genomic_DNA"/>
</dbReference>